<dbReference type="InterPro" id="IPR011990">
    <property type="entry name" value="TPR-like_helical_dom_sf"/>
</dbReference>
<dbReference type="InterPro" id="IPR016032">
    <property type="entry name" value="Sig_transdc_resp-reg_C-effctor"/>
</dbReference>
<feature type="repeat" description="TPR" evidence="1">
    <location>
        <begin position="115"/>
        <end position="148"/>
    </location>
</feature>
<dbReference type="Proteomes" id="UP001202180">
    <property type="component" value="Unassembled WGS sequence"/>
</dbReference>
<dbReference type="PROSITE" id="PS50005">
    <property type="entry name" value="TPR"/>
    <property type="match status" value="3"/>
</dbReference>
<keyword evidence="3" id="KW-1133">Transmembrane helix</keyword>
<dbReference type="EMBL" id="JALPRF010000002">
    <property type="protein sequence ID" value="MCK8493115.1"/>
    <property type="molecule type" value="Genomic_DNA"/>
</dbReference>
<evidence type="ECO:0000256" key="2">
    <source>
        <dbReference type="SAM" id="Coils"/>
    </source>
</evidence>
<dbReference type="SUPFAM" id="SSF48452">
    <property type="entry name" value="TPR-like"/>
    <property type="match status" value="1"/>
</dbReference>
<keyword evidence="3" id="KW-0472">Membrane</keyword>
<protein>
    <submittedName>
        <fullName evidence="4">Tetratricopeptide repeat protein</fullName>
    </submittedName>
</protein>
<dbReference type="PANTHER" id="PTHR10098">
    <property type="entry name" value="RAPSYN-RELATED"/>
    <property type="match status" value="1"/>
</dbReference>
<evidence type="ECO:0000256" key="1">
    <source>
        <dbReference type="PROSITE-ProRule" id="PRU00339"/>
    </source>
</evidence>
<organism evidence="4 5">
    <name type="scientific">Spirosoma liriopis</name>
    <dbReference type="NCBI Taxonomy" id="2937440"/>
    <lineage>
        <taxon>Bacteria</taxon>
        <taxon>Pseudomonadati</taxon>
        <taxon>Bacteroidota</taxon>
        <taxon>Cytophagia</taxon>
        <taxon>Cytophagales</taxon>
        <taxon>Cytophagaceae</taxon>
        <taxon>Spirosoma</taxon>
    </lineage>
</organism>
<dbReference type="SUPFAM" id="SSF46894">
    <property type="entry name" value="C-terminal effector domain of the bipartite response regulators"/>
    <property type="match status" value="1"/>
</dbReference>
<feature type="repeat" description="TPR" evidence="1">
    <location>
        <begin position="195"/>
        <end position="228"/>
    </location>
</feature>
<reference evidence="4 5" key="1">
    <citation type="submission" date="2022-04" db="EMBL/GenBank/DDBJ databases">
        <title>Spirosoma sp. strain RP8 genome sequencing and assembly.</title>
        <authorList>
            <person name="Jung Y."/>
        </authorList>
    </citation>
    <scope>NUCLEOTIDE SEQUENCE [LARGE SCALE GENOMIC DNA]</scope>
    <source>
        <strain evidence="4 5">RP8</strain>
    </source>
</reference>
<proteinExistence type="predicted"/>
<evidence type="ECO:0000313" key="4">
    <source>
        <dbReference type="EMBL" id="MCK8493115.1"/>
    </source>
</evidence>
<keyword evidence="1" id="KW-0802">TPR repeat</keyword>
<dbReference type="InterPro" id="IPR019734">
    <property type="entry name" value="TPR_rpt"/>
</dbReference>
<dbReference type="Pfam" id="PF13424">
    <property type="entry name" value="TPR_12"/>
    <property type="match status" value="2"/>
</dbReference>
<evidence type="ECO:0000256" key="3">
    <source>
        <dbReference type="SAM" id="Phobius"/>
    </source>
</evidence>
<dbReference type="Gene3D" id="1.25.40.10">
    <property type="entry name" value="Tetratricopeptide repeat domain"/>
    <property type="match status" value="2"/>
</dbReference>
<keyword evidence="2" id="KW-0175">Coiled coil</keyword>
<keyword evidence="5" id="KW-1185">Reference proteome</keyword>
<evidence type="ECO:0000313" key="5">
    <source>
        <dbReference type="Proteomes" id="UP001202180"/>
    </source>
</evidence>
<name>A0ABT0HNH6_9BACT</name>
<keyword evidence="3" id="KW-0812">Transmembrane</keyword>
<dbReference type="PANTHER" id="PTHR10098:SF108">
    <property type="entry name" value="TETRATRICOPEPTIDE REPEAT PROTEIN 28"/>
    <property type="match status" value="1"/>
</dbReference>
<sequence>MLFSVSSSTSSLFSCIQKRSCLGVLVYWLVTLTSCYAQALGDTDRLSRQNPDSAYRLIKVKLDKAVSQQNRVAEGDYLQQIGLLFYHQGSYVQAIDFLLQAQKIFLEANETNRLARNRNELGTVYYYNEQVDQALTQFTEALTFYKQHRNTEGLAHTYANIGHIYEKRQAPNLAYRYQKLALLNSRATNDTASLTKIYENLGSIFEDEARYDSAHYYYQQAFLLAQHTHDEISQIEIINNLGDIYRKTGNYRQGLDLSRQALRMAQQKKELYQLSAALRDIAKTYRLMHQPDSAYSYIERSRDLTDEIYAVESNRQIALLQTLYNVERKDSEIAQLNAQRRANVIIIVATSVVLALIGILGAVIINRQRLKIRNEQAVNQQNQQMFQTQHELVQAELRNKQLQEENLTTQLALKSKELTAHTLQIIQKNQVLEELKDDLNAILKDDKRDQKKQLRQLAQKIDLSFNRDKYWDDFRTIFDQVHPQFFSQLTQRFPELTATDLRLIALLKMNITSADIATLLGISSDSLRVARYRLRKKISLAEGESLSGFIQRFPSSVN</sequence>
<gene>
    <name evidence="4" type="ORF">M0L20_14695</name>
</gene>
<feature type="transmembrane region" description="Helical" evidence="3">
    <location>
        <begin position="344"/>
        <end position="365"/>
    </location>
</feature>
<accession>A0ABT0HNH6</accession>
<feature type="repeat" description="TPR" evidence="1">
    <location>
        <begin position="235"/>
        <end position="268"/>
    </location>
</feature>
<dbReference type="RefSeq" id="WP_248477693.1">
    <property type="nucleotide sequence ID" value="NZ_JALPRF010000002.1"/>
</dbReference>
<comment type="caution">
    <text evidence="4">The sequence shown here is derived from an EMBL/GenBank/DDBJ whole genome shotgun (WGS) entry which is preliminary data.</text>
</comment>
<feature type="coiled-coil region" evidence="2">
    <location>
        <begin position="385"/>
        <end position="460"/>
    </location>
</feature>
<dbReference type="SMART" id="SM00028">
    <property type="entry name" value="TPR"/>
    <property type="match status" value="6"/>
</dbReference>